<feature type="coiled-coil region" evidence="4">
    <location>
        <begin position="5"/>
        <end position="60"/>
    </location>
</feature>
<keyword evidence="2" id="KW-0964">Secreted</keyword>
<dbReference type="PANTHER" id="PTHR22923">
    <property type="entry name" value="CEREBELLIN-RELATED"/>
    <property type="match status" value="1"/>
</dbReference>
<feature type="region of interest" description="Disordered" evidence="5">
    <location>
        <begin position="70"/>
        <end position="91"/>
    </location>
</feature>
<keyword evidence="4" id="KW-0175">Coiled coil</keyword>
<dbReference type="Pfam" id="PF00386">
    <property type="entry name" value="C1q"/>
    <property type="match status" value="1"/>
</dbReference>
<dbReference type="PANTHER" id="PTHR22923:SF116">
    <property type="entry name" value="C1Q DOMAIN-CONTAINING PROTEIN"/>
    <property type="match status" value="1"/>
</dbReference>
<accession>A0A8W8P444</accession>
<dbReference type="InterPro" id="IPR001073">
    <property type="entry name" value="C1q_dom"/>
</dbReference>
<protein>
    <recommendedName>
        <fullName evidence="6">C1q domain-containing protein</fullName>
    </recommendedName>
</protein>
<sequence>MERKLNQYMDEHGHLLQQNRDLQRQVSETEKRNDELTIKISSIEEKVKEIQQSNDKCQMDIKQISKIIKDNSGSSSLNNDQVNGSTTPNRNEVKSYSLQTHIRKRIVPATGGPTEQVAFYAYMSTNTPPNLRQHHTLIYDVVKVNRGQGYHQDDGIFTVPSSGVYVFAWTVAIQTHGWASVEIVVNGVVFGSTFADGTASDWEHGSGIVVVETHTGDHVYVRMQENGNGVVNSNARGRTSFSGWKLF</sequence>
<feature type="domain" description="C1q" evidence="6">
    <location>
        <begin position="112"/>
        <end position="247"/>
    </location>
</feature>
<dbReference type="PRINTS" id="PR00007">
    <property type="entry name" value="COMPLEMNTC1Q"/>
</dbReference>
<dbReference type="Proteomes" id="UP000005408">
    <property type="component" value="Unassembled WGS sequence"/>
</dbReference>
<dbReference type="InterPro" id="IPR008983">
    <property type="entry name" value="Tumour_necrosis_fac-like_dom"/>
</dbReference>
<evidence type="ECO:0000256" key="4">
    <source>
        <dbReference type="SAM" id="Coils"/>
    </source>
</evidence>
<dbReference type="AlphaFoldDB" id="A0A8W8P444"/>
<evidence type="ECO:0000259" key="6">
    <source>
        <dbReference type="PROSITE" id="PS50871"/>
    </source>
</evidence>
<reference evidence="7" key="1">
    <citation type="submission" date="2022-08" db="UniProtKB">
        <authorList>
            <consortium name="EnsemblMetazoa"/>
        </authorList>
    </citation>
    <scope>IDENTIFICATION</scope>
    <source>
        <strain evidence="7">05x7-T-G4-1.051#20</strain>
    </source>
</reference>
<evidence type="ECO:0000256" key="3">
    <source>
        <dbReference type="ARBA" id="ARBA00022729"/>
    </source>
</evidence>
<dbReference type="Gene3D" id="2.60.120.40">
    <property type="match status" value="1"/>
</dbReference>
<proteinExistence type="predicted"/>
<dbReference type="EnsemblMetazoa" id="G9680.3">
    <property type="protein sequence ID" value="G9680.3:cds"/>
    <property type="gene ID" value="G9680"/>
</dbReference>
<dbReference type="SMART" id="SM00110">
    <property type="entry name" value="C1Q"/>
    <property type="match status" value="1"/>
</dbReference>
<feature type="compositionally biased region" description="Polar residues" evidence="5">
    <location>
        <begin position="71"/>
        <end position="91"/>
    </location>
</feature>
<evidence type="ECO:0000313" key="7">
    <source>
        <dbReference type="EnsemblMetazoa" id="G9680.3:cds"/>
    </source>
</evidence>
<name>A0A8W8P444_MAGGI</name>
<evidence type="ECO:0000313" key="8">
    <source>
        <dbReference type="Proteomes" id="UP000005408"/>
    </source>
</evidence>
<evidence type="ECO:0000256" key="1">
    <source>
        <dbReference type="ARBA" id="ARBA00004613"/>
    </source>
</evidence>
<organism evidence="7 8">
    <name type="scientific">Magallana gigas</name>
    <name type="common">Pacific oyster</name>
    <name type="synonym">Crassostrea gigas</name>
    <dbReference type="NCBI Taxonomy" id="29159"/>
    <lineage>
        <taxon>Eukaryota</taxon>
        <taxon>Metazoa</taxon>
        <taxon>Spiralia</taxon>
        <taxon>Lophotrochozoa</taxon>
        <taxon>Mollusca</taxon>
        <taxon>Bivalvia</taxon>
        <taxon>Autobranchia</taxon>
        <taxon>Pteriomorphia</taxon>
        <taxon>Ostreida</taxon>
        <taxon>Ostreoidea</taxon>
        <taxon>Ostreidae</taxon>
        <taxon>Magallana</taxon>
    </lineage>
</organism>
<dbReference type="InterPro" id="IPR050822">
    <property type="entry name" value="Cerebellin_Synaptic_Org"/>
</dbReference>
<dbReference type="PROSITE" id="PS50871">
    <property type="entry name" value="C1Q"/>
    <property type="match status" value="1"/>
</dbReference>
<evidence type="ECO:0000256" key="5">
    <source>
        <dbReference type="SAM" id="MobiDB-lite"/>
    </source>
</evidence>
<comment type="subcellular location">
    <subcellularLocation>
        <location evidence="1">Secreted</location>
    </subcellularLocation>
</comment>
<dbReference type="GO" id="GO:0005576">
    <property type="term" value="C:extracellular region"/>
    <property type="evidence" value="ECO:0007669"/>
    <property type="project" value="UniProtKB-SubCell"/>
</dbReference>
<keyword evidence="8" id="KW-1185">Reference proteome</keyword>
<dbReference type="SUPFAM" id="SSF49842">
    <property type="entry name" value="TNF-like"/>
    <property type="match status" value="1"/>
</dbReference>
<evidence type="ECO:0000256" key="2">
    <source>
        <dbReference type="ARBA" id="ARBA00022525"/>
    </source>
</evidence>
<keyword evidence="3" id="KW-0732">Signal</keyword>